<dbReference type="STRING" id="927665.HMPREF1535_03201"/>
<evidence type="ECO:0000256" key="1">
    <source>
        <dbReference type="SAM" id="SignalP"/>
    </source>
</evidence>
<protein>
    <submittedName>
        <fullName evidence="2">Uncharacterized protein</fullName>
    </submittedName>
</protein>
<name>A0A0F5J6Y9_9BACT</name>
<keyword evidence="1" id="KW-0732">Signal</keyword>
<dbReference type="Proteomes" id="UP000033047">
    <property type="component" value="Unassembled WGS sequence"/>
</dbReference>
<feature type="chain" id="PRO_5002489258" evidence="1">
    <location>
        <begin position="25"/>
        <end position="617"/>
    </location>
</feature>
<dbReference type="AlphaFoldDB" id="A0A0F5J6Y9"/>
<gene>
    <name evidence="2" type="ORF">HMPREF1535_03201</name>
</gene>
<dbReference type="PATRIC" id="fig|927665.4.peg.3288"/>
<dbReference type="EMBL" id="AQHV01000014">
    <property type="protein sequence ID" value="KKB53656.1"/>
    <property type="molecule type" value="Genomic_DNA"/>
</dbReference>
<evidence type="ECO:0000313" key="2">
    <source>
        <dbReference type="EMBL" id="KKB53656.1"/>
    </source>
</evidence>
<sequence>MKHVTSYLFLIIAFLLLGVNGAAAQEKDCPFEVTVVGDNTDISYDNKVLSIRSSDNVTITGNGKSTDWGIEIEPLGSLGVTIKDLNIERKGVPLKIKGGDCSIAIEGTNRFVSTGSSGTAGIEIEGFLDLYGSGSLTAIGANGDGNTPGGAGIGGDRGSLTIKGGIIHAEGGAGAPGIGVSDPKKGMTIQIVGGTVTAIGGGGLYSVPGIDGGTSSSYPSIEGNAFVIAIDGMNAAGNIATTQIKDHKNGLFILGWQQSAGSIVQTSSVLKGNVTLESNAEIPAWATVTIAAGQTFTIPAGITLTNNGTLENKGTFTNNGTFTNTGTVESNTSLNIGGKDGFDVTKTDGGATFSYNGTEELLTISGSGKVLIKGRNKDNAVGCGIVIAEGAQTTLTIEDLNIVADEALVYRDRSDGQQMNYSLTLQGINRLTSTRGVGMNLNYNYITFMGSGSLTVTGGNDCAGIKVSSFWLYKNSNVFVVAIGGKGAKSGISGNLNHPAGLLIYGTQDDAGSFLEEYSKLVGNDFTLGGDAEIPDGAEVTIAKDQTFTIDAGVTLTNSGTIYNKGTLTGNPVKGHFPYHYITFDANYPASPAVDERYILQGDALPTDIFTHSGYTF</sequence>
<dbReference type="HOGENOM" id="CLU_015412_0_0_10"/>
<accession>A0A0F5J6Y9</accession>
<evidence type="ECO:0000313" key="3">
    <source>
        <dbReference type="Proteomes" id="UP000033047"/>
    </source>
</evidence>
<comment type="caution">
    <text evidence="2">The sequence shown here is derived from an EMBL/GenBank/DDBJ whole genome shotgun (WGS) entry which is preliminary data.</text>
</comment>
<feature type="signal peptide" evidence="1">
    <location>
        <begin position="1"/>
        <end position="24"/>
    </location>
</feature>
<organism evidence="2 3">
    <name type="scientific">Parabacteroides goldsteinii DSM 19448 = WAL 12034</name>
    <dbReference type="NCBI Taxonomy" id="927665"/>
    <lineage>
        <taxon>Bacteria</taxon>
        <taxon>Pseudomonadati</taxon>
        <taxon>Bacteroidota</taxon>
        <taxon>Bacteroidia</taxon>
        <taxon>Bacteroidales</taxon>
        <taxon>Tannerellaceae</taxon>
        <taxon>Parabacteroides</taxon>
    </lineage>
</organism>
<proteinExistence type="predicted"/>
<reference evidence="2 3" key="1">
    <citation type="submission" date="2013-04" db="EMBL/GenBank/DDBJ databases">
        <title>The Genome Sequence of Parabacteroides goldsteinii DSM 19448.</title>
        <authorList>
            <consortium name="The Broad Institute Genomics Platform"/>
            <person name="Earl A."/>
            <person name="Ward D."/>
            <person name="Feldgarden M."/>
            <person name="Gevers D."/>
            <person name="Martens E."/>
            <person name="Sakamoto M."/>
            <person name="Benno Y."/>
            <person name="Song Y."/>
            <person name="Liu C."/>
            <person name="Lee J."/>
            <person name="Bolanos M."/>
            <person name="Vaisanen M.L."/>
            <person name="Finegold S.M."/>
            <person name="Walker B."/>
            <person name="Young S."/>
            <person name="Zeng Q."/>
            <person name="Gargeya S."/>
            <person name="Fitzgerald M."/>
            <person name="Haas B."/>
            <person name="Abouelleil A."/>
            <person name="Allen A.W."/>
            <person name="Alvarado L."/>
            <person name="Arachchi H.M."/>
            <person name="Berlin A.M."/>
            <person name="Chapman S.B."/>
            <person name="Gainer-Dewar J."/>
            <person name="Goldberg J."/>
            <person name="Griggs A."/>
            <person name="Gujja S."/>
            <person name="Hansen M."/>
            <person name="Howarth C."/>
            <person name="Imamovic A."/>
            <person name="Ireland A."/>
            <person name="Larimer J."/>
            <person name="McCowan C."/>
            <person name="Murphy C."/>
            <person name="Pearson M."/>
            <person name="Poon T.W."/>
            <person name="Priest M."/>
            <person name="Roberts A."/>
            <person name="Saif S."/>
            <person name="Shea T."/>
            <person name="Sisk P."/>
            <person name="Sykes S."/>
            <person name="Wortman J."/>
            <person name="Nusbaum C."/>
            <person name="Birren B."/>
        </authorList>
    </citation>
    <scope>NUCLEOTIDE SEQUENCE [LARGE SCALE GENOMIC DNA]</scope>
    <source>
        <strain evidence="2 3">DSM 19448</strain>
    </source>
</reference>